<name>A0A558RC78_9SPHN</name>
<dbReference type="EMBL" id="VNIM01000006">
    <property type="protein sequence ID" value="TVV76862.1"/>
    <property type="molecule type" value="Genomic_DNA"/>
</dbReference>
<reference evidence="1 2" key="1">
    <citation type="submission" date="2019-07" db="EMBL/GenBank/DDBJ databases">
        <title>Sphingomonas solaris sp. nov., isolated from a solar panel from Boston, Massachusetts.</title>
        <authorList>
            <person name="Tanner K."/>
            <person name="Pascual J."/>
            <person name="Mancuso C."/>
            <person name="Pereto J."/>
            <person name="Khalil A."/>
            <person name="Vilanova C."/>
        </authorList>
    </citation>
    <scope>NUCLEOTIDE SEQUENCE [LARGE SCALE GENOMIC DNA]</scope>
    <source>
        <strain evidence="1 2">R4DWN</strain>
    </source>
</reference>
<accession>A0A558RC78</accession>
<dbReference type="Gene3D" id="3.40.50.1820">
    <property type="entry name" value="alpha/beta hydrolase"/>
    <property type="match status" value="1"/>
</dbReference>
<dbReference type="SUPFAM" id="SSF53474">
    <property type="entry name" value="alpha/beta-Hydrolases"/>
    <property type="match status" value="1"/>
</dbReference>
<dbReference type="RefSeq" id="WP_145148007.1">
    <property type="nucleotide sequence ID" value="NZ_VNIM01000006.1"/>
</dbReference>
<protein>
    <submittedName>
        <fullName evidence="1">Alpha/beta hydrolase</fullName>
    </submittedName>
</protein>
<dbReference type="InterPro" id="IPR010662">
    <property type="entry name" value="RBBP9/YdeN"/>
</dbReference>
<proteinExistence type="predicted"/>
<organism evidence="1 2">
    <name type="scientific">Alterirhizorhabdus solaris</name>
    <dbReference type="NCBI Taxonomy" id="2529389"/>
    <lineage>
        <taxon>Bacteria</taxon>
        <taxon>Pseudomonadati</taxon>
        <taxon>Pseudomonadota</taxon>
        <taxon>Alphaproteobacteria</taxon>
        <taxon>Sphingomonadales</taxon>
        <taxon>Rhizorhabdaceae</taxon>
        <taxon>Alterirhizorhabdus</taxon>
    </lineage>
</organism>
<dbReference type="GO" id="GO:0016787">
    <property type="term" value="F:hydrolase activity"/>
    <property type="evidence" value="ECO:0007669"/>
    <property type="project" value="UniProtKB-KW"/>
</dbReference>
<comment type="caution">
    <text evidence="1">The sequence shown here is derived from an EMBL/GenBank/DDBJ whole genome shotgun (WGS) entry which is preliminary data.</text>
</comment>
<gene>
    <name evidence="1" type="ORF">FOY91_03075</name>
</gene>
<keyword evidence="2" id="KW-1185">Reference proteome</keyword>
<dbReference type="OrthoDB" id="9804993at2"/>
<dbReference type="Pfam" id="PF06821">
    <property type="entry name" value="Ser_hydrolase"/>
    <property type="match status" value="1"/>
</dbReference>
<dbReference type="AlphaFoldDB" id="A0A558RC78"/>
<dbReference type="InterPro" id="IPR029058">
    <property type="entry name" value="AB_hydrolase_fold"/>
</dbReference>
<evidence type="ECO:0000313" key="1">
    <source>
        <dbReference type="EMBL" id="TVV76862.1"/>
    </source>
</evidence>
<dbReference type="Proteomes" id="UP000318681">
    <property type="component" value="Unassembled WGS sequence"/>
</dbReference>
<sequence length="217" mass="23108">MAQAASDFSGRPLILTVPGLHGSGPGHWQTLWEQTRSDTARVDLGLWDSPRRNPWVTKLDQAIRTSQAPVILVAHSLGCLAVSWWAELAGQPWGWPVAGALLVAPPDVDRSAACGEIRGFAPSPRTLLPFPSILVASDDDPHASIQRSFDMARDWGSHFVDAGPQGHINAESDVGLWHEGQALLDRLIGAAEGPMAHGSGFAEVQALIARDPARAGA</sequence>
<evidence type="ECO:0000313" key="2">
    <source>
        <dbReference type="Proteomes" id="UP000318681"/>
    </source>
</evidence>
<keyword evidence="1" id="KW-0378">Hydrolase</keyword>